<name>A0A4Z2FIT9_9TELE</name>
<accession>A0A4Z2FIT9</accession>
<evidence type="ECO:0000313" key="2">
    <source>
        <dbReference type="Proteomes" id="UP000314294"/>
    </source>
</evidence>
<dbReference type="AlphaFoldDB" id="A0A4Z2FIT9"/>
<dbReference type="EMBL" id="SRLO01001152">
    <property type="protein sequence ID" value="TNN40875.1"/>
    <property type="molecule type" value="Genomic_DNA"/>
</dbReference>
<keyword evidence="2" id="KW-1185">Reference proteome</keyword>
<dbReference type="Proteomes" id="UP000314294">
    <property type="component" value="Unassembled WGS sequence"/>
</dbReference>
<gene>
    <name evidence="1" type="ORF">EYF80_048953</name>
</gene>
<protein>
    <submittedName>
        <fullName evidence="1">Uncharacterized protein</fullName>
    </submittedName>
</protein>
<organism evidence="1 2">
    <name type="scientific">Liparis tanakae</name>
    <name type="common">Tanaka's snailfish</name>
    <dbReference type="NCBI Taxonomy" id="230148"/>
    <lineage>
        <taxon>Eukaryota</taxon>
        <taxon>Metazoa</taxon>
        <taxon>Chordata</taxon>
        <taxon>Craniata</taxon>
        <taxon>Vertebrata</taxon>
        <taxon>Euteleostomi</taxon>
        <taxon>Actinopterygii</taxon>
        <taxon>Neopterygii</taxon>
        <taxon>Teleostei</taxon>
        <taxon>Neoteleostei</taxon>
        <taxon>Acanthomorphata</taxon>
        <taxon>Eupercaria</taxon>
        <taxon>Perciformes</taxon>
        <taxon>Cottioidei</taxon>
        <taxon>Cottales</taxon>
        <taxon>Liparidae</taxon>
        <taxon>Liparis</taxon>
    </lineage>
</organism>
<evidence type="ECO:0000313" key="1">
    <source>
        <dbReference type="EMBL" id="TNN40875.1"/>
    </source>
</evidence>
<comment type="caution">
    <text evidence="1">The sequence shown here is derived from an EMBL/GenBank/DDBJ whole genome shotgun (WGS) entry which is preliminary data.</text>
</comment>
<sequence>MLSEAKPFASHRSSVPGFRGATAECSANKAEDVACSLQPERPRGRAEEAERSDPCRPVFAFDVTEVVMIYDAEKQRPRGY</sequence>
<reference evidence="1 2" key="1">
    <citation type="submission" date="2019-03" db="EMBL/GenBank/DDBJ databases">
        <title>First draft genome of Liparis tanakae, snailfish: a comprehensive survey of snailfish specific genes.</title>
        <authorList>
            <person name="Kim W."/>
            <person name="Song I."/>
            <person name="Jeong J.-H."/>
            <person name="Kim D."/>
            <person name="Kim S."/>
            <person name="Ryu S."/>
            <person name="Song J.Y."/>
            <person name="Lee S.K."/>
        </authorList>
    </citation>
    <scope>NUCLEOTIDE SEQUENCE [LARGE SCALE GENOMIC DNA]</scope>
    <source>
        <tissue evidence="1">Muscle</tissue>
    </source>
</reference>
<proteinExistence type="predicted"/>